<evidence type="ECO:0000313" key="1">
    <source>
        <dbReference type="EMBL" id="KAA8501498.1"/>
    </source>
</evidence>
<dbReference type="AlphaFoldDB" id="A0A5M9HXL4"/>
<protein>
    <submittedName>
        <fullName evidence="1">Uncharacterized protein</fullName>
    </submittedName>
</protein>
<dbReference type="Proteomes" id="UP000322025">
    <property type="component" value="Unassembled WGS sequence"/>
</dbReference>
<accession>A0A5M9HXL4</accession>
<organism evidence="1 2">
    <name type="scientific">Mediterraneibacter catenae</name>
    <dbReference type="NCBI Taxonomy" id="2594882"/>
    <lineage>
        <taxon>Bacteria</taxon>
        <taxon>Bacillati</taxon>
        <taxon>Bacillota</taxon>
        <taxon>Clostridia</taxon>
        <taxon>Lachnospirales</taxon>
        <taxon>Lachnospiraceae</taxon>
        <taxon>Mediterraneibacter</taxon>
    </lineage>
</organism>
<comment type="caution">
    <text evidence="1">The sequence shown here is derived from an EMBL/GenBank/DDBJ whole genome shotgun (WGS) entry which is preliminary data.</text>
</comment>
<dbReference type="OrthoDB" id="1956106at2"/>
<proteinExistence type="predicted"/>
<name>A0A5M9HXL4_9FIRM</name>
<sequence length="167" mass="20295">MVSWEILSTRYIVTLPGYVHLYRSLLRFYEMPENEVREMLYLLNTANLECYEYYHPERVIVESGPVAFCRWLEKKGYRPYRTEVQLYKSLLFLKRSIDRELIITSQREALQTLRCILSNLEYRFYKAYRMEIEDKRTVFGECSYRLVPREDEPSVCLMRDWIELPSA</sequence>
<reference evidence="1" key="1">
    <citation type="submission" date="2019-07" db="EMBL/GenBank/DDBJ databases">
        <authorList>
            <person name="Wongkuna S."/>
            <person name="Scaria J."/>
        </authorList>
    </citation>
    <scope>NUCLEOTIDE SEQUENCE [LARGE SCALE GENOMIC DNA]</scope>
    <source>
        <strain evidence="1">SW178</strain>
    </source>
</reference>
<gene>
    <name evidence="1" type="ORF">FNY66_07785</name>
</gene>
<dbReference type="EMBL" id="VMSO01000008">
    <property type="protein sequence ID" value="KAA8501498.1"/>
    <property type="molecule type" value="Genomic_DNA"/>
</dbReference>
<evidence type="ECO:0000313" key="2">
    <source>
        <dbReference type="Proteomes" id="UP000322025"/>
    </source>
</evidence>
<keyword evidence="2" id="KW-1185">Reference proteome</keyword>